<name>D6W993_TRICA</name>
<dbReference type="OrthoDB" id="10261079at2759"/>
<feature type="domain" description="CHORD" evidence="5">
    <location>
        <begin position="146"/>
        <end position="205"/>
    </location>
</feature>
<evidence type="ECO:0000259" key="5">
    <source>
        <dbReference type="PROSITE" id="PS51401"/>
    </source>
</evidence>
<dbReference type="InterPro" id="IPR007052">
    <property type="entry name" value="CS_dom"/>
</dbReference>
<keyword evidence="2" id="KW-0677">Repeat</keyword>
<keyword evidence="1" id="KW-0479">Metal-binding</keyword>
<evidence type="ECO:0000313" key="6">
    <source>
        <dbReference type="EMBL" id="EEZ98197.1"/>
    </source>
</evidence>
<dbReference type="InterPro" id="IPR039790">
    <property type="entry name" value="CHRD1"/>
</dbReference>
<dbReference type="Gene3D" id="4.10.1130.20">
    <property type="match status" value="2"/>
</dbReference>
<organism evidence="6 7">
    <name type="scientific">Tribolium castaneum</name>
    <name type="common">Red flour beetle</name>
    <dbReference type="NCBI Taxonomy" id="7070"/>
    <lineage>
        <taxon>Eukaryota</taxon>
        <taxon>Metazoa</taxon>
        <taxon>Ecdysozoa</taxon>
        <taxon>Arthropoda</taxon>
        <taxon>Hexapoda</taxon>
        <taxon>Insecta</taxon>
        <taxon>Pterygota</taxon>
        <taxon>Neoptera</taxon>
        <taxon>Endopterygota</taxon>
        <taxon>Coleoptera</taxon>
        <taxon>Polyphaga</taxon>
        <taxon>Cucujiformia</taxon>
        <taxon>Tenebrionidae</taxon>
        <taxon>Tenebrionidae incertae sedis</taxon>
        <taxon>Tribolium</taxon>
    </lineage>
</organism>
<dbReference type="OMA" id="CVYHTGV"/>
<dbReference type="PANTHER" id="PTHR46983">
    <property type="entry name" value="CYSTEINE AND HISTIDINE-RICH DOMAIN-CONTAINING PROTEIN 1"/>
    <property type="match status" value="1"/>
</dbReference>
<dbReference type="Proteomes" id="UP000007266">
    <property type="component" value="Linkage group 2"/>
</dbReference>
<evidence type="ECO:0000256" key="3">
    <source>
        <dbReference type="ARBA" id="ARBA00022833"/>
    </source>
</evidence>
<dbReference type="STRING" id="7070.D6W993"/>
<feature type="domain" description="CS" evidence="4">
    <location>
        <begin position="216"/>
        <end position="307"/>
    </location>
</feature>
<dbReference type="SUPFAM" id="SSF49764">
    <property type="entry name" value="HSP20-like chaperones"/>
    <property type="match status" value="1"/>
</dbReference>
<dbReference type="PROSITE" id="PS51203">
    <property type="entry name" value="CS"/>
    <property type="match status" value="1"/>
</dbReference>
<dbReference type="GO" id="GO:0046872">
    <property type="term" value="F:metal ion binding"/>
    <property type="evidence" value="ECO:0007669"/>
    <property type="project" value="UniProtKB-KW"/>
</dbReference>
<dbReference type="HOGENOM" id="CLU_040079_0_0_1"/>
<dbReference type="InterPro" id="IPR007051">
    <property type="entry name" value="CHORD_dom"/>
</dbReference>
<keyword evidence="7" id="KW-1185">Reference proteome</keyword>
<evidence type="ECO:0000256" key="2">
    <source>
        <dbReference type="ARBA" id="ARBA00022737"/>
    </source>
</evidence>
<sequence length="336" mass="37298">MENGDVMLQCYNKGCGQKFDPSQNKEDSCCHHPGAPVFHDAYKGWSCCNKKCTDFTEFLNIKGCTKSKHSNVKPPEPEKPAKREADVNEVIEVKPIVPTAKERPPFDTPMTVMQPEIAPSAQQQVLNISNANTAQNSNEIAIGTTCKNGGCGQTYQGPETNATPCTHHPGVPIFHEGMKFWSCCQKRTTDFNAFLNQVGCKSGQHVWIKENADNTTVQCRWDYHQTATHVVVSIYAKQYCVKKSEIKLNPIRLYASLVFPQQNNAVFNLDLELRGIVDVGASQVSMYGTKVEIKLKKAEPGSWAKLDIPRVSEEKPKPVTVADITPQVDAVDLDDL</sequence>
<dbReference type="eggNOG" id="KOG1667">
    <property type="taxonomic scope" value="Eukaryota"/>
</dbReference>
<gene>
    <name evidence="6" type="primary">AUGUSTUS-3.0.2_00627</name>
    <name evidence="6" type="ORF">TcasGA2_TC000627</name>
</gene>
<dbReference type="CDD" id="cd06488">
    <property type="entry name" value="p23_melusin_like"/>
    <property type="match status" value="1"/>
</dbReference>
<dbReference type="PROSITE" id="PS51401">
    <property type="entry name" value="CHORD"/>
    <property type="match status" value="2"/>
</dbReference>
<evidence type="ECO:0000313" key="7">
    <source>
        <dbReference type="Proteomes" id="UP000007266"/>
    </source>
</evidence>
<feature type="domain" description="CHORD" evidence="5">
    <location>
        <begin position="10"/>
        <end position="69"/>
    </location>
</feature>
<reference evidence="6 7" key="1">
    <citation type="journal article" date="2008" name="Nature">
        <title>The genome of the model beetle and pest Tribolium castaneum.</title>
        <authorList>
            <consortium name="Tribolium Genome Sequencing Consortium"/>
            <person name="Richards S."/>
            <person name="Gibbs R.A."/>
            <person name="Weinstock G.M."/>
            <person name="Brown S.J."/>
            <person name="Denell R."/>
            <person name="Beeman R.W."/>
            <person name="Gibbs R."/>
            <person name="Beeman R.W."/>
            <person name="Brown S.J."/>
            <person name="Bucher G."/>
            <person name="Friedrich M."/>
            <person name="Grimmelikhuijzen C.J."/>
            <person name="Klingler M."/>
            <person name="Lorenzen M."/>
            <person name="Richards S."/>
            <person name="Roth S."/>
            <person name="Schroder R."/>
            <person name="Tautz D."/>
            <person name="Zdobnov E.M."/>
            <person name="Muzny D."/>
            <person name="Gibbs R.A."/>
            <person name="Weinstock G.M."/>
            <person name="Attaway T."/>
            <person name="Bell S."/>
            <person name="Buhay C.J."/>
            <person name="Chandrabose M.N."/>
            <person name="Chavez D."/>
            <person name="Clerk-Blankenburg K.P."/>
            <person name="Cree A."/>
            <person name="Dao M."/>
            <person name="Davis C."/>
            <person name="Chacko J."/>
            <person name="Dinh H."/>
            <person name="Dugan-Rocha S."/>
            <person name="Fowler G."/>
            <person name="Garner T.T."/>
            <person name="Garnes J."/>
            <person name="Gnirke A."/>
            <person name="Hawes A."/>
            <person name="Hernandez J."/>
            <person name="Hines S."/>
            <person name="Holder M."/>
            <person name="Hume J."/>
            <person name="Jhangiani S.N."/>
            <person name="Joshi V."/>
            <person name="Khan Z.M."/>
            <person name="Jackson L."/>
            <person name="Kovar C."/>
            <person name="Kowis A."/>
            <person name="Lee S."/>
            <person name="Lewis L.R."/>
            <person name="Margolis J."/>
            <person name="Morgan M."/>
            <person name="Nazareth L.V."/>
            <person name="Nguyen N."/>
            <person name="Okwuonu G."/>
            <person name="Parker D."/>
            <person name="Richards S."/>
            <person name="Ruiz S.J."/>
            <person name="Santibanez J."/>
            <person name="Savard J."/>
            <person name="Scherer S.E."/>
            <person name="Schneider B."/>
            <person name="Sodergren E."/>
            <person name="Tautz D."/>
            <person name="Vattahil S."/>
            <person name="Villasana D."/>
            <person name="White C.S."/>
            <person name="Wright R."/>
            <person name="Park Y."/>
            <person name="Beeman R.W."/>
            <person name="Lord J."/>
            <person name="Oppert B."/>
            <person name="Lorenzen M."/>
            <person name="Brown S."/>
            <person name="Wang L."/>
            <person name="Savard J."/>
            <person name="Tautz D."/>
            <person name="Richards S."/>
            <person name="Weinstock G."/>
            <person name="Gibbs R.A."/>
            <person name="Liu Y."/>
            <person name="Worley K."/>
            <person name="Weinstock G."/>
            <person name="Elsik C.G."/>
            <person name="Reese J.T."/>
            <person name="Elhaik E."/>
            <person name="Landan G."/>
            <person name="Graur D."/>
            <person name="Arensburger P."/>
            <person name="Atkinson P."/>
            <person name="Beeman R.W."/>
            <person name="Beidler J."/>
            <person name="Brown S.J."/>
            <person name="Demuth J.P."/>
            <person name="Drury D.W."/>
            <person name="Du Y.Z."/>
            <person name="Fujiwara H."/>
            <person name="Lorenzen M."/>
            <person name="Maselli V."/>
            <person name="Osanai M."/>
            <person name="Park Y."/>
            <person name="Robertson H.M."/>
            <person name="Tu Z."/>
            <person name="Wang J.J."/>
            <person name="Wang S."/>
            <person name="Richards S."/>
            <person name="Song H."/>
            <person name="Zhang L."/>
            <person name="Sodergren E."/>
            <person name="Werner D."/>
            <person name="Stanke M."/>
            <person name="Morgenstern B."/>
            <person name="Solovyev V."/>
            <person name="Kosarev P."/>
            <person name="Brown G."/>
            <person name="Chen H.C."/>
            <person name="Ermolaeva O."/>
            <person name="Hlavina W."/>
            <person name="Kapustin Y."/>
            <person name="Kiryutin B."/>
            <person name="Kitts P."/>
            <person name="Maglott D."/>
            <person name="Pruitt K."/>
            <person name="Sapojnikov V."/>
            <person name="Souvorov A."/>
            <person name="Mackey A.J."/>
            <person name="Waterhouse R.M."/>
            <person name="Wyder S."/>
            <person name="Zdobnov E.M."/>
            <person name="Zdobnov E.M."/>
            <person name="Wyder S."/>
            <person name="Kriventseva E.V."/>
            <person name="Kadowaki T."/>
            <person name="Bork P."/>
            <person name="Aranda M."/>
            <person name="Bao R."/>
            <person name="Beermann A."/>
            <person name="Berns N."/>
            <person name="Bolognesi R."/>
            <person name="Bonneton F."/>
            <person name="Bopp D."/>
            <person name="Brown S.J."/>
            <person name="Bucher G."/>
            <person name="Butts T."/>
            <person name="Chaumot A."/>
            <person name="Denell R.E."/>
            <person name="Ferrier D.E."/>
            <person name="Friedrich M."/>
            <person name="Gordon C.M."/>
            <person name="Jindra M."/>
            <person name="Klingler M."/>
            <person name="Lan Q."/>
            <person name="Lattorff H.M."/>
            <person name="Laudet V."/>
            <person name="von Levetsow C."/>
            <person name="Liu Z."/>
            <person name="Lutz R."/>
            <person name="Lynch J.A."/>
            <person name="da Fonseca R.N."/>
            <person name="Posnien N."/>
            <person name="Reuter R."/>
            <person name="Roth S."/>
            <person name="Savard J."/>
            <person name="Schinko J.B."/>
            <person name="Schmitt C."/>
            <person name="Schoppmeier M."/>
            <person name="Schroder R."/>
            <person name="Shippy T.D."/>
            <person name="Simonnet F."/>
            <person name="Marques-Souza H."/>
            <person name="Tautz D."/>
            <person name="Tomoyasu Y."/>
            <person name="Trauner J."/>
            <person name="Van der Zee M."/>
            <person name="Vervoort M."/>
            <person name="Wittkopp N."/>
            <person name="Wimmer E.A."/>
            <person name="Yang X."/>
            <person name="Jones A.K."/>
            <person name="Sattelle D.B."/>
            <person name="Ebert P.R."/>
            <person name="Nelson D."/>
            <person name="Scott J.G."/>
            <person name="Beeman R.W."/>
            <person name="Muthukrishnan S."/>
            <person name="Kramer K.J."/>
            <person name="Arakane Y."/>
            <person name="Beeman R.W."/>
            <person name="Zhu Q."/>
            <person name="Hogenkamp D."/>
            <person name="Dixit R."/>
            <person name="Oppert B."/>
            <person name="Jiang H."/>
            <person name="Zou Z."/>
            <person name="Marshall J."/>
            <person name="Elpidina E."/>
            <person name="Vinokurov K."/>
            <person name="Oppert C."/>
            <person name="Zou Z."/>
            <person name="Evans J."/>
            <person name="Lu Z."/>
            <person name="Zhao P."/>
            <person name="Sumathipala N."/>
            <person name="Altincicek B."/>
            <person name="Vilcinskas A."/>
            <person name="Williams M."/>
            <person name="Hultmark D."/>
            <person name="Hetru C."/>
            <person name="Jiang H."/>
            <person name="Grimmelikhuijzen C.J."/>
            <person name="Hauser F."/>
            <person name="Cazzamali G."/>
            <person name="Williamson M."/>
            <person name="Park Y."/>
            <person name="Li B."/>
            <person name="Tanaka Y."/>
            <person name="Predel R."/>
            <person name="Neupert S."/>
            <person name="Schachtner J."/>
            <person name="Verleyen P."/>
            <person name="Raible F."/>
            <person name="Bork P."/>
            <person name="Friedrich M."/>
            <person name="Walden K.K."/>
            <person name="Robertson H.M."/>
            <person name="Angeli S."/>
            <person name="Foret S."/>
            <person name="Bucher G."/>
            <person name="Schuetz S."/>
            <person name="Maleszka R."/>
            <person name="Wimmer E.A."/>
            <person name="Beeman R.W."/>
            <person name="Lorenzen M."/>
            <person name="Tomoyasu Y."/>
            <person name="Miller S.C."/>
            <person name="Grossmann D."/>
            <person name="Bucher G."/>
        </authorList>
    </citation>
    <scope>NUCLEOTIDE SEQUENCE [LARGE SCALE GENOMIC DNA]</scope>
    <source>
        <strain evidence="6 7">Georgia GA2</strain>
    </source>
</reference>
<dbReference type="InterPro" id="IPR008978">
    <property type="entry name" value="HSP20-like_chaperone"/>
</dbReference>
<proteinExistence type="predicted"/>
<accession>D6W993</accession>
<dbReference type="PANTHER" id="PTHR46983:SF3">
    <property type="entry name" value="CHPADIPLOID STATE MAINTENANCE PROTEIN CHPA"/>
    <property type="match status" value="1"/>
</dbReference>
<dbReference type="KEGG" id="tca:655917"/>
<dbReference type="AlphaFoldDB" id="D6W993"/>
<keyword evidence="3" id="KW-0862">Zinc</keyword>
<protein>
    <submittedName>
        <fullName evidence="6">Cysteine and histidine-rich domain-containing protein-like Protein</fullName>
    </submittedName>
</protein>
<dbReference type="Pfam" id="PF04968">
    <property type="entry name" value="CHORD"/>
    <property type="match status" value="2"/>
</dbReference>
<dbReference type="Gene3D" id="2.60.40.790">
    <property type="match status" value="1"/>
</dbReference>
<dbReference type="PhylomeDB" id="D6W993"/>
<reference evidence="6 7" key="2">
    <citation type="journal article" date="2010" name="Nucleic Acids Res.">
        <title>BeetleBase in 2010: revisions to provide comprehensive genomic information for Tribolium castaneum.</title>
        <authorList>
            <person name="Kim H.S."/>
            <person name="Murphy T."/>
            <person name="Xia J."/>
            <person name="Caragea D."/>
            <person name="Park Y."/>
            <person name="Beeman R.W."/>
            <person name="Lorenzen M.D."/>
            <person name="Butcher S."/>
            <person name="Manak J.R."/>
            <person name="Brown S.J."/>
        </authorList>
    </citation>
    <scope>GENOME REANNOTATION</scope>
    <source>
        <strain evidence="6 7">Georgia GA2</strain>
    </source>
</reference>
<evidence type="ECO:0000259" key="4">
    <source>
        <dbReference type="PROSITE" id="PS51203"/>
    </source>
</evidence>
<evidence type="ECO:0000256" key="1">
    <source>
        <dbReference type="ARBA" id="ARBA00022723"/>
    </source>
</evidence>
<dbReference type="EMBL" id="KQ971312">
    <property type="protein sequence ID" value="EEZ98197.1"/>
    <property type="molecule type" value="Genomic_DNA"/>
</dbReference>
<dbReference type="Pfam" id="PF04969">
    <property type="entry name" value="CS"/>
    <property type="match status" value="1"/>
</dbReference>